<dbReference type="GO" id="GO:0000160">
    <property type="term" value="P:phosphorelay signal transduction system"/>
    <property type="evidence" value="ECO:0007669"/>
    <property type="project" value="InterPro"/>
</dbReference>
<gene>
    <name evidence="3" type="ORF">ED312_05250</name>
</gene>
<dbReference type="EMBL" id="RJTM01000028">
    <property type="protein sequence ID" value="RNL91077.1"/>
    <property type="molecule type" value="Genomic_DNA"/>
</dbReference>
<evidence type="ECO:0000256" key="1">
    <source>
        <dbReference type="PROSITE-ProRule" id="PRU00110"/>
    </source>
</evidence>
<evidence type="ECO:0000313" key="4">
    <source>
        <dbReference type="Proteomes" id="UP000267469"/>
    </source>
</evidence>
<comment type="caution">
    <text evidence="3">The sequence shown here is derived from an EMBL/GenBank/DDBJ whole genome shotgun (WGS) entry which is preliminary data.</text>
</comment>
<keyword evidence="1" id="KW-0597">Phosphoprotein</keyword>
<dbReference type="PROSITE" id="PS50894">
    <property type="entry name" value="HPT"/>
    <property type="match status" value="1"/>
</dbReference>
<dbReference type="OrthoDB" id="7478530at2"/>
<protein>
    <submittedName>
        <fullName evidence="3">Hpt domain-containing protein</fullName>
    </submittedName>
</protein>
<dbReference type="InterPro" id="IPR008207">
    <property type="entry name" value="Sig_transdc_His_kin_Hpt_dom"/>
</dbReference>
<reference evidence="3 4" key="1">
    <citation type="submission" date="2018-10" db="EMBL/GenBank/DDBJ databases">
        <title>Sinomicrobium pectinilyticum sp. nov., a pectinase-producing bacterium isolated from alkaline and saline soil, and emended description of the genus Sinomicrobium.</title>
        <authorList>
            <person name="Cheng B."/>
            <person name="Li C."/>
            <person name="Lai Q."/>
            <person name="Du M."/>
            <person name="Shao Z."/>
            <person name="Xu P."/>
            <person name="Yang C."/>
        </authorList>
    </citation>
    <scope>NUCLEOTIDE SEQUENCE [LARGE SCALE GENOMIC DNA]</scope>
    <source>
        <strain evidence="3 4">5DNS001</strain>
    </source>
</reference>
<sequence>MPYSLEKLEELSDGDRDFITSVVSVFVEETPADMKELEQAVQTGDFDAIYRHAHKIKPNVDLLGMEETTSLIRVLETKAKEHTDISGIKGMYAEVKEQIREVITELKTDFAL</sequence>
<name>A0A3N0ETJ8_SINP1</name>
<dbReference type="AlphaFoldDB" id="A0A3N0ETJ8"/>
<dbReference type="InterPro" id="IPR036641">
    <property type="entry name" value="HPT_dom_sf"/>
</dbReference>
<keyword evidence="4" id="KW-1185">Reference proteome</keyword>
<dbReference type="Gene3D" id="1.20.120.160">
    <property type="entry name" value="HPT domain"/>
    <property type="match status" value="1"/>
</dbReference>
<evidence type="ECO:0000313" key="3">
    <source>
        <dbReference type="EMBL" id="RNL91077.1"/>
    </source>
</evidence>
<dbReference type="RefSeq" id="WP_123214959.1">
    <property type="nucleotide sequence ID" value="NZ_RJTM01000028.1"/>
</dbReference>
<dbReference type="Proteomes" id="UP000267469">
    <property type="component" value="Unassembled WGS sequence"/>
</dbReference>
<accession>A0A3N0ETJ8</accession>
<feature type="modified residue" description="Phosphohistidine" evidence="1">
    <location>
        <position position="54"/>
    </location>
</feature>
<organism evidence="3 4">
    <name type="scientific">Sinomicrobium pectinilyticum</name>
    <dbReference type="NCBI Taxonomy" id="1084421"/>
    <lineage>
        <taxon>Bacteria</taxon>
        <taxon>Pseudomonadati</taxon>
        <taxon>Bacteroidota</taxon>
        <taxon>Flavobacteriia</taxon>
        <taxon>Flavobacteriales</taxon>
        <taxon>Flavobacteriaceae</taxon>
        <taxon>Sinomicrobium</taxon>
    </lineage>
</organism>
<dbReference type="GO" id="GO:0004672">
    <property type="term" value="F:protein kinase activity"/>
    <property type="evidence" value="ECO:0007669"/>
    <property type="project" value="UniProtKB-ARBA"/>
</dbReference>
<feature type="domain" description="HPt" evidence="2">
    <location>
        <begin position="15"/>
        <end position="112"/>
    </location>
</feature>
<dbReference type="SUPFAM" id="SSF47226">
    <property type="entry name" value="Histidine-containing phosphotransfer domain, HPT domain"/>
    <property type="match status" value="1"/>
</dbReference>
<dbReference type="Pfam" id="PF01627">
    <property type="entry name" value="Hpt"/>
    <property type="match status" value="1"/>
</dbReference>
<evidence type="ECO:0000259" key="2">
    <source>
        <dbReference type="PROSITE" id="PS50894"/>
    </source>
</evidence>
<proteinExistence type="predicted"/>